<dbReference type="InterPro" id="IPR008996">
    <property type="entry name" value="IL1/FGF"/>
</dbReference>
<reference evidence="5 6" key="1">
    <citation type="submission" date="2025-04" db="UniProtKB">
        <authorList>
            <consortium name="RefSeq"/>
        </authorList>
    </citation>
    <scope>IDENTIFICATION</scope>
    <source>
        <tissue evidence="5 6">Whole sample</tissue>
    </source>
</reference>
<evidence type="ECO:0000256" key="3">
    <source>
        <dbReference type="SAM" id="Phobius"/>
    </source>
</evidence>
<keyword evidence="3" id="KW-0472">Membrane</keyword>
<dbReference type="Pfam" id="PF00167">
    <property type="entry name" value="FGF"/>
    <property type="match status" value="1"/>
</dbReference>
<keyword evidence="3" id="KW-0812">Transmembrane</keyword>
<gene>
    <name evidence="5 6 7" type="primary">LOC111126204</name>
</gene>
<dbReference type="CDD" id="cd00058">
    <property type="entry name" value="beta-trefoil_FGF"/>
    <property type="match status" value="1"/>
</dbReference>
<dbReference type="GO" id="GO:0008083">
    <property type="term" value="F:growth factor activity"/>
    <property type="evidence" value="ECO:0007669"/>
    <property type="project" value="InterPro"/>
</dbReference>
<dbReference type="InterPro" id="IPR056378">
    <property type="entry name" value="Let-756-like_FGF"/>
</dbReference>
<dbReference type="RefSeq" id="XP_022326383.1">
    <property type="nucleotide sequence ID" value="XM_022470675.1"/>
</dbReference>
<accession>A0A8B8DE31</accession>
<organism evidence="4 5">
    <name type="scientific">Crassostrea virginica</name>
    <name type="common">Eastern oyster</name>
    <dbReference type="NCBI Taxonomy" id="6565"/>
    <lineage>
        <taxon>Eukaryota</taxon>
        <taxon>Metazoa</taxon>
        <taxon>Spiralia</taxon>
        <taxon>Lophotrochozoa</taxon>
        <taxon>Mollusca</taxon>
        <taxon>Bivalvia</taxon>
        <taxon>Autobranchia</taxon>
        <taxon>Pteriomorphia</taxon>
        <taxon>Ostreida</taxon>
        <taxon>Ostreoidea</taxon>
        <taxon>Ostreidae</taxon>
        <taxon>Crassostrea</taxon>
    </lineage>
</organism>
<dbReference type="Proteomes" id="UP000694844">
    <property type="component" value="Chromosome 3"/>
</dbReference>
<sequence>MNSNLYTAPRKFCLNIFTYFLVVNLFFSLGTAAPVKSDFVGITPGQRTSQVTQKKMFLRTKTQKTVEILEDGTVRGMSCGENTQYSLLQSGSHNLGNTVFGIAAQRYLCVAPDGVVYTLPKDSFNEEDCVFNETFEYMTTGTTDDPNFLTYSRYKHKLHGVRVGKKLRKYQLALVCNKAVTISLEKHRNKYVNETLFLMEETKTELTSLKAHCVESKPDLSCQKRIRKKNCLKEIKEKHGAKRRHRGKKRHGGKKRSKRSYYKFCRDVRRDFFSVSLKKLKLFRKRNCFTVLNEFTRCMREGPT</sequence>
<evidence type="ECO:0000256" key="1">
    <source>
        <dbReference type="ARBA" id="ARBA00007936"/>
    </source>
</evidence>
<keyword evidence="3" id="KW-1133">Transmembrane helix</keyword>
<name>A0A8B8DE31_CRAVI</name>
<dbReference type="AlphaFoldDB" id="A0A8B8DE31"/>
<dbReference type="RefSeq" id="XP_022326384.1">
    <property type="nucleotide sequence ID" value="XM_022470676.1"/>
</dbReference>
<dbReference type="SMART" id="SM00442">
    <property type="entry name" value="FGF"/>
    <property type="match status" value="1"/>
</dbReference>
<dbReference type="SUPFAM" id="SSF50353">
    <property type="entry name" value="Cytokine"/>
    <property type="match status" value="1"/>
</dbReference>
<keyword evidence="4" id="KW-1185">Reference proteome</keyword>
<dbReference type="RefSeq" id="XP_022326382.1">
    <property type="nucleotide sequence ID" value="XM_022470674.1"/>
</dbReference>
<dbReference type="Gene3D" id="2.80.10.50">
    <property type="match status" value="1"/>
</dbReference>
<protein>
    <submittedName>
        <fullName evidence="5 6">Uncharacterized protein LOC111126204</fullName>
    </submittedName>
</protein>
<evidence type="ECO:0000313" key="4">
    <source>
        <dbReference type="Proteomes" id="UP000694844"/>
    </source>
</evidence>
<comment type="similarity">
    <text evidence="1">Belongs to the heparin-binding growth factors family.</text>
</comment>
<feature type="compositionally biased region" description="Basic residues" evidence="2">
    <location>
        <begin position="239"/>
        <end position="258"/>
    </location>
</feature>
<evidence type="ECO:0000313" key="6">
    <source>
        <dbReference type="RefSeq" id="XP_022326383.1"/>
    </source>
</evidence>
<feature type="transmembrane region" description="Helical" evidence="3">
    <location>
        <begin position="12"/>
        <end position="33"/>
    </location>
</feature>
<dbReference type="GeneID" id="111126204"/>
<evidence type="ECO:0000256" key="2">
    <source>
        <dbReference type="SAM" id="MobiDB-lite"/>
    </source>
</evidence>
<dbReference type="InterPro" id="IPR002209">
    <property type="entry name" value="Fibroblast_GF_fam"/>
</dbReference>
<evidence type="ECO:0000313" key="5">
    <source>
        <dbReference type="RefSeq" id="XP_022326382.1"/>
    </source>
</evidence>
<evidence type="ECO:0000313" key="7">
    <source>
        <dbReference type="RefSeq" id="XP_022326384.1"/>
    </source>
</evidence>
<dbReference type="OrthoDB" id="6158176at2759"/>
<proteinExistence type="inferred from homology"/>
<feature type="region of interest" description="Disordered" evidence="2">
    <location>
        <begin position="235"/>
        <end position="258"/>
    </location>
</feature>
<dbReference type="KEGG" id="cvn:111126204"/>